<dbReference type="InterPro" id="IPR016181">
    <property type="entry name" value="Acyl_CoA_acyltransferase"/>
</dbReference>
<dbReference type="eggNOG" id="COG2153">
    <property type="taxonomic scope" value="Bacteria"/>
</dbReference>
<evidence type="ECO:0000259" key="1">
    <source>
        <dbReference type="PROSITE" id="PS51186"/>
    </source>
</evidence>
<evidence type="ECO:0000313" key="3">
    <source>
        <dbReference type="Proteomes" id="UP000003330"/>
    </source>
</evidence>
<keyword evidence="3" id="KW-1185">Reference proteome</keyword>
<dbReference type="SUPFAM" id="SSF55729">
    <property type="entry name" value="Acyl-CoA N-acyltransferases (Nat)"/>
    <property type="match status" value="1"/>
</dbReference>
<dbReference type="AlphaFoldDB" id="G5JZU8"/>
<dbReference type="EMBL" id="AEUX02000001">
    <property type="protein sequence ID" value="EHI70892.1"/>
    <property type="molecule type" value="Genomic_DNA"/>
</dbReference>
<dbReference type="PANTHER" id="PTHR13355:SF11">
    <property type="entry name" value="GLUCOSAMINE 6-PHOSPHATE N-ACETYLTRANSFERASE"/>
    <property type="match status" value="1"/>
</dbReference>
<name>G5JZU8_9STRE</name>
<dbReference type="InterPro" id="IPR000182">
    <property type="entry name" value="GNAT_dom"/>
</dbReference>
<reference evidence="2 3" key="1">
    <citation type="journal article" date="2014" name="Int. J. Syst. Evol. Microbiol.">
        <title>Phylogenomics and the dynamic genome evolution of the genus Streptococcus.</title>
        <authorList>
            <consortium name="The Broad Institute Genome Sequencing Platform"/>
            <person name="Richards V.P."/>
            <person name="Palmer S.R."/>
            <person name="Pavinski Bitar P.D."/>
            <person name="Qin X."/>
            <person name="Weinstock G.M."/>
            <person name="Highlander S.K."/>
            <person name="Town C.D."/>
            <person name="Burne R.A."/>
            <person name="Stanhope M.J."/>
        </authorList>
    </citation>
    <scope>NUCLEOTIDE SEQUENCE [LARGE SCALE GENOMIC DNA]</scope>
    <source>
        <strain evidence="2 3">707-05</strain>
    </source>
</reference>
<feature type="domain" description="N-acetyltransferase" evidence="1">
    <location>
        <begin position="1"/>
        <end position="145"/>
    </location>
</feature>
<organism evidence="2 3">
    <name type="scientific">Streptococcus ictaluri 707-05</name>
    <dbReference type="NCBI Taxonomy" id="764299"/>
    <lineage>
        <taxon>Bacteria</taxon>
        <taxon>Bacillati</taxon>
        <taxon>Bacillota</taxon>
        <taxon>Bacilli</taxon>
        <taxon>Lactobacillales</taxon>
        <taxon>Streptococcaceae</taxon>
        <taxon>Streptococcus</taxon>
    </lineage>
</organism>
<comment type="caution">
    <text evidence="2">The sequence shown here is derived from an EMBL/GenBank/DDBJ whole genome shotgun (WGS) entry which is preliminary data.</text>
</comment>
<protein>
    <submittedName>
        <fullName evidence="2">Acetyltransferase, GNAT family</fullName>
    </submittedName>
</protein>
<dbReference type="InterPro" id="IPR039143">
    <property type="entry name" value="GNPNAT1-like"/>
</dbReference>
<dbReference type="Pfam" id="PF13673">
    <property type="entry name" value="Acetyltransf_10"/>
    <property type="match status" value="1"/>
</dbReference>
<dbReference type="PANTHER" id="PTHR13355">
    <property type="entry name" value="GLUCOSAMINE 6-PHOSPHATE N-ACETYLTRANSFERASE"/>
    <property type="match status" value="1"/>
</dbReference>
<accession>G5JZU8</accession>
<sequence>MLIKQTRNTLSDAYLDALKIRRAVFVAEQGVPESLEIDAKEAHCLHFVLYDEHQKPAATCRLLPDSHFQCATLQRMAVLKAYRKRGFGKVLMHHVIQEAKNQGFQLLELHAQLSAQPFYAKLNFEPKGPIFTEAGIEHVTMQLKL</sequence>
<gene>
    <name evidence="2" type="ORF">STRIC_0812</name>
</gene>
<evidence type="ECO:0000313" key="2">
    <source>
        <dbReference type="EMBL" id="EHI70892.1"/>
    </source>
</evidence>
<dbReference type="PROSITE" id="PS51186">
    <property type="entry name" value="GNAT"/>
    <property type="match status" value="1"/>
</dbReference>
<dbReference type="Gene3D" id="3.40.630.30">
    <property type="match status" value="1"/>
</dbReference>
<dbReference type="OrthoDB" id="9796171at2"/>
<dbReference type="Proteomes" id="UP000003330">
    <property type="component" value="Unassembled WGS sequence"/>
</dbReference>
<dbReference type="GO" id="GO:0004343">
    <property type="term" value="F:glucosamine 6-phosphate N-acetyltransferase activity"/>
    <property type="evidence" value="ECO:0007669"/>
    <property type="project" value="TreeGrafter"/>
</dbReference>
<dbReference type="STRING" id="764299.STRIC_0812"/>
<dbReference type="RefSeq" id="WP_008087222.1">
    <property type="nucleotide sequence ID" value="NZ_AEUX02000001.1"/>
</dbReference>
<proteinExistence type="predicted"/>
<dbReference type="CDD" id="cd04301">
    <property type="entry name" value="NAT_SF"/>
    <property type="match status" value="1"/>
</dbReference>